<evidence type="ECO:0000313" key="13">
    <source>
        <dbReference type="EMBL" id="NEX21383.1"/>
    </source>
</evidence>
<keyword evidence="10" id="KW-0732">Signal</keyword>
<comment type="caution">
    <text evidence="13">The sequence shown here is derived from an EMBL/GenBank/DDBJ whole genome shotgun (WGS) entry which is preliminary data.</text>
</comment>
<evidence type="ECO:0000256" key="1">
    <source>
        <dbReference type="ARBA" id="ARBA00004571"/>
    </source>
</evidence>
<evidence type="ECO:0000256" key="9">
    <source>
        <dbReference type="RuleBase" id="RU003357"/>
    </source>
</evidence>
<keyword evidence="5 9" id="KW-0798">TonB box</keyword>
<dbReference type="InterPro" id="IPR037066">
    <property type="entry name" value="Plug_dom_sf"/>
</dbReference>
<sequence>MAGLSPIRSARSCLFLAATLSLSSGATAATLNGDSELFDLSLSELLSLQITTASRKAEPVSQAAAAVFVITQEDIRRSGATSVPEALRMAPGVQVARIDANKWSISARGYNGRFANKLLVMIDGRSVYTPLFSGVYWDAQSPMLEDIERIEVIRGPGATLWGANAVNGVINIITKPSAETQGGLLIAAVGNEERAAGALRWGGTIGELGHYRVYGLGFDRDGTLDAAGRLDNADDWNGGKAGFRADLTPSTRDELALHGNFYQGDHGESVYDHENLANPYSVVDHTTEVTNLDLLAQWTRHVSETDDFTLKTYFDHTERDWARIGEERDTFDIELEYRTQRFDGHDLIFGLGYRYTSDQLDNTELVALMPDSDTLNLFSAFVQDDIQLVPDEFTLTLGAKIENNDITGFEVQPNLRLLWTPSQTQSIWGSIARAVRTPGRGELDGIVRQGVIAAGTALNPTSVPIETVIYGSDYLESEDLTAYELGYKWQVDRSLGVDLAFFYNDYQNLRTASFGDVSCNPSGIYPYCLFYSDSLISLVRAGELGNDASGYSKGVELAADWRPVSKWRLQAAYSYLQSHIAAAPTVNAVDDPRASPGNQFSLRSWFNPVSDIDLDFWLRYTDESLSFSVLGRTEIDPYWELDVHLAWRPSPSLELALVGQNLFNDAHIEGFSELGDLPLASLERSFYLKMNLDF</sequence>
<evidence type="ECO:0000313" key="14">
    <source>
        <dbReference type="Proteomes" id="UP000471640"/>
    </source>
</evidence>
<keyword evidence="3 8" id="KW-1134">Transmembrane beta strand</keyword>
<evidence type="ECO:0000256" key="3">
    <source>
        <dbReference type="ARBA" id="ARBA00022452"/>
    </source>
</evidence>
<evidence type="ECO:0000256" key="4">
    <source>
        <dbReference type="ARBA" id="ARBA00022692"/>
    </source>
</evidence>
<accession>A0A6P1DW42</accession>
<dbReference type="CDD" id="cd01347">
    <property type="entry name" value="ligand_gated_channel"/>
    <property type="match status" value="1"/>
</dbReference>
<reference evidence="14" key="1">
    <citation type="journal article" date="2020" name="Microbiol. Resour. Announc.">
        <title>Draft Genome Sequences of Thiorhodococcus mannitoliphagus and Thiorhodococcus minor, Purple Sulfur Photosynthetic Bacteria in the Gammaproteobacterial Family Chromatiaceae.</title>
        <authorList>
            <person name="Aviles F.A."/>
            <person name="Meyer T.E."/>
            <person name="Kyndt J.A."/>
        </authorList>
    </citation>
    <scope>NUCLEOTIDE SEQUENCE [LARGE SCALE GENOMIC DNA]</scope>
    <source>
        <strain evidence="14">DSM 18266</strain>
    </source>
</reference>
<dbReference type="EMBL" id="JAAIJR010000053">
    <property type="protein sequence ID" value="NEX21383.1"/>
    <property type="molecule type" value="Genomic_DNA"/>
</dbReference>
<evidence type="ECO:0000256" key="2">
    <source>
        <dbReference type="ARBA" id="ARBA00022448"/>
    </source>
</evidence>
<dbReference type="Pfam" id="PF00593">
    <property type="entry name" value="TonB_dep_Rec_b-barrel"/>
    <property type="match status" value="1"/>
</dbReference>
<dbReference type="SUPFAM" id="SSF56935">
    <property type="entry name" value="Porins"/>
    <property type="match status" value="1"/>
</dbReference>
<dbReference type="AlphaFoldDB" id="A0A6P1DW42"/>
<name>A0A6P1DW42_9GAMM</name>
<evidence type="ECO:0000256" key="7">
    <source>
        <dbReference type="ARBA" id="ARBA00023237"/>
    </source>
</evidence>
<dbReference type="Proteomes" id="UP000471640">
    <property type="component" value="Unassembled WGS sequence"/>
</dbReference>
<keyword evidence="4 8" id="KW-0812">Transmembrane</keyword>
<keyword evidence="2 8" id="KW-0813">Transport</keyword>
<dbReference type="GO" id="GO:0044718">
    <property type="term" value="P:siderophore transmembrane transport"/>
    <property type="evidence" value="ECO:0007669"/>
    <property type="project" value="TreeGrafter"/>
</dbReference>
<evidence type="ECO:0000259" key="12">
    <source>
        <dbReference type="Pfam" id="PF07715"/>
    </source>
</evidence>
<comment type="subcellular location">
    <subcellularLocation>
        <location evidence="1 8">Cell outer membrane</location>
        <topology evidence="1 8">Multi-pass membrane protein</topology>
    </subcellularLocation>
</comment>
<dbReference type="InterPro" id="IPR036942">
    <property type="entry name" value="Beta-barrel_TonB_sf"/>
</dbReference>
<dbReference type="Pfam" id="PF07715">
    <property type="entry name" value="Plug"/>
    <property type="match status" value="1"/>
</dbReference>
<keyword evidence="13" id="KW-0675">Receptor</keyword>
<evidence type="ECO:0000259" key="11">
    <source>
        <dbReference type="Pfam" id="PF00593"/>
    </source>
</evidence>
<dbReference type="GO" id="GO:0009279">
    <property type="term" value="C:cell outer membrane"/>
    <property type="evidence" value="ECO:0007669"/>
    <property type="project" value="UniProtKB-SubCell"/>
</dbReference>
<dbReference type="PROSITE" id="PS52016">
    <property type="entry name" value="TONB_DEPENDENT_REC_3"/>
    <property type="match status" value="1"/>
</dbReference>
<gene>
    <name evidence="13" type="ORF">G3480_13850</name>
</gene>
<dbReference type="GO" id="GO:0015344">
    <property type="term" value="F:siderophore uptake transmembrane transporter activity"/>
    <property type="evidence" value="ECO:0007669"/>
    <property type="project" value="TreeGrafter"/>
</dbReference>
<protein>
    <submittedName>
        <fullName evidence="13">TonB-dependent receptor</fullName>
    </submittedName>
</protein>
<feature type="domain" description="TonB-dependent receptor-like beta-barrel" evidence="11">
    <location>
        <begin position="214"/>
        <end position="662"/>
    </location>
</feature>
<feature type="domain" description="TonB-dependent receptor plug" evidence="12">
    <location>
        <begin position="61"/>
        <end position="169"/>
    </location>
</feature>
<keyword evidence="6 8" id="KW-0472">Membrane</keyword>
<dbReference type="PANTHER" id="PTHR30069:SF37">
    <property type="entry name" value="FERRIC VIBRIOBACTIN RECEPTOR VIUA"/>
    <property type="match status" value="1"/>
</dbReference>
<feature type="signal peptide" evidence="10">
    <location>
        <begin position="1"/>
        <end position="28"/>
    </location>
</feature>
<dbReference type="PANTHER" id="PTHR30069">
    <property type="entry name" value="TONB-DEPENDENT OUTER MEMBRANE RECEPTOR"/>
    <property type="match status" value="1"/>
</dbReference>
<evidence type="ECO:0000256" key="10">
    <source>
        <dbReference type="SAM" id="SignalP"/>
    </source>
</evidence>
<keyword evidence="7 8" id="KW-0998">Cell outer membrane</keyword>
<dbReference type="InterPro" id="IPR012910">
    <property type="entry name" value="Plug_dom"/>
</dbReference>
<dbReference type="InterPro" id="IPR000531">
    <property type="entry name" value="Beta-barrel_TonB"/>
</dbReference>
<evidence type="ECO:0000256" key="6">
    <source>
        <dbReference type="ARBA" id="ARBA00023136"/>
    </source>
</evidence>
<comment type="similarity">
    <text evidence="8 9">Belongs to the TonB-dependent receptor family.</text>
</comment>
<dbReference type="Gene3D" id="2.170.130.10">
    <property type="entry name" value="TonB-dependent receptor, plug domain"/>
    <property type="match status" value="1"/>
</dbReference>
<dbReference type="RefSeq" id="WP_164654484.1">
    <property type="nucleotide sequence ID" value="NZ_JAAIJR010000053.1"/>
</dbReference>
<dbReference type="InterPro" id="IPR039426">
    <property type="entry name" value="TonB-dep_rcpt-like"/>
</dbReference>
<evidence type="ECO:0000256" key="8">
    <source>
        <dbReference type="PROSITE-ProRule" id="PRU01360"/>
    </source>
</evidence>
<evidence type="ECO:0000256" key="5">
    <source>
        <dbReference type="ARBA" id="ARBA00023077"/>
    </source>
</evidence>
<keyword evidence="14" id="KW-1185">Reference proteome</keyword>
<proteinExistence type="inferred from homology"/>
<organism evidence="13 14">
    <name type="scientific">Thiorhodococcus mannitoliphagus</name>
    <dbReference type="NCBI Taxonomy" id="329406"/>
    <lineage>
        <taxon>Bacteria</taxon>
        <taxon>Pseudomonadati</taxon>
        <taxon>Pseudomonadota</taxon>
        <taxon>Gammaproteobacteria</taxon>
        <taxon>Chromatiales</taxon>
        <taxon>Chromatiaceae</taxon>
        <taxon>Thiorhodococcus</taxon>
    </lineage>
</organism>
<feature type="chain" id="PRO_5026942321" evidence="10">
    <location>
        <begin position="29"/>
        <end position="694"/>
    </location>
</feature>
<reference evidence="13 14" key="2">
    <citation type="submission" date="2020-02" db="EMBL/GenBank/DDBJ databases">
        <title>Genome sequences of Thiorhodococcus mannitoliphagus and Thiorhodococcus minor, purple sulfur photosynthetic bacteria in the gammaproteobacterial family, Chromatiaceae.</title>
        <authorList>
            <person name="Aviles F.A."/>
            <person name="Meyer T.E."/>
            <person name="Kyndt J.A."/>
        </authorList>
    </citation>
    <scope>NUCLEOTIDE SEQUENCE [LARGE SCALE GENOMIC DNA]</scope>
    <source>
        <strain evidence="13 14">DSM 18266</strain>
    </source>
</reference>
<dbReference type="Gene3D" id="2.40.170.20">
    <property type="entry name" value="TonB-dependent receptor, beta-barrel domain"/>
    <property type="match status" value="1"/>
</dbReference>